<feature type="compositionally biased region" description="Polar residues" evidence="9">
    <location>
        <begin position="436"/>
        <end position="446"/>
    </location>
</feature>
<keyword evidence="2" id="KW-1003">Cell membrane</keyword>
<feature type="transmembrane region" description="Helical" evidence="10">
    <location>
        <begin position="224"/>
        <end position="247"/>
    </location>
</feature>
<dbReference type="PANTHER" id="PTHR24230:SF76">
    <property type="entry name" value="G-PROTEIN COUPLED RECEPTORS FAMILY 1 PROFILE DOMAIN-CONTAINING PROTEIN"/>
    <property type="match status" value="1"/>
</dbReference>
<evidence type="ECO:0000256" key="4">
    <source>
        <dbReference type="ARBA" id="ARBA00022989"/>
    </source>
</evidence>
<evidence type="ECO:0000256" key="3">
    <source>
        <dbReference type="ARBA" id="ARBA00022692"/>
    </source>
</evidence>
<keyword evidence="3 10" id="KW-0812">Transmembrane</keyword>
<protein>
    <submittedName>
        <fullName evidence="12">Somatostatin receptor type 1</fullName>
    </submittedName>
</protein>
<reference evidence="12 13" key="1">
    <citation type="journal article" date="2021" name="Elife">
        <title>Chloroplast acquisition without the gene transfer in kleptoplastic sea slugs, Plakobranchus ocellatus.</title>
        <authorList>
            <person name="Maeda T."/>
            <person name="Takahashi S."/>
            <person name="Yoshida T."/>
            <person name="Shimamura S."/>
            <person name="Takaki Y."/>
            <person name="Nagai Y."/>
            <person name="Toyoda A."/>
            <person name="Suzuki Y."/>
            <person name="Arimoto A."/>
            <person name="Ishii H."/>
            <person name="Satoh N."/>
            <person name="Nishiyama T."/>
            <person name="Hasebe M."/>
            <person name="Maruyama T."/>
            <person name="Minagawa J."/>
            <person name="Obokata J."/>
            <person name="Shigenobu S."/>
        </authorList>
    </citation>
    <scope>NUCLEOTIDE SEQUENCE [LARGE SCALE GENOMIC DNA]</scope>
</reference>
<gene>
    <name evidence="12" type="ORF">ElyMa_002184500</name>
</gene>
<comment type="caution">
    <text evidence="12">The sequence shown here is derived from an EMBL/GenBank/DDBJ whole genome shotgun (WGS) entry which is preliminary data.</text>
</comment>
<dbReference type="PANTHER" id="PTHR24230">
    <property type="entry name" value="G-PROTEIN COUPLED RECEPTOR"/>
    <property type="match status" value="1"/>
</dbReference>
<evidence type="ECO:0000256" key="8">
    <source>
        <dbReference type="ARBA" id="ARBA00023224"/>
    </source>
</evidence>
<feature type="transmembrane region" description="Helical" evidence="10">
    <location>
        <begin position="106"/>
        <end position="125"/>
    </location>
</feature>
<evidence type="ECO:0000256" key="6">
    <source>
        <dbReference type="ARBA" id="ARBA00023136"/>
    </source>
</evidence>
<keyword evidence="5" id="KW-0297">G-protein coupled receptor</keyword>
<evidence type="ECO:0000256" key="10">
    <source>
        <dbReference type="SAM" id="Phobius"/>
    </source>
</evidence>
<feature type="transmembrane region" description="Helical" evidence="10">
    <location>
        <begin position="23"/>
        <end position="45"/>
    </location>
</feature>
<dbReference type="InterPro" id="IPR000276">
    <property type="entry name" value="GPCR_Rhodpsn"/>
</dbReference>
<dbReference type="Proteomes" id="UP000762676">
    <property type="component" value="Unassembled WGS sequence"/>
</dbReference>
<dbReference type="PRINTS" id="PR00237">
    <property type="entry name" value="GPCRRHODOPSN"/>
</dbReference>
<accession>A0AAV4FRL8</accession>
<feature type="region of interest" description="Disordered" evidence="9">
    <location>
        <begin position="397"/>
        <end position="453"/>
    </location>
</feature>
<keyword evidence="7 12" id="KW-0675">Receptor</keyword>
<evidence type="ECO:0000256" key="2">
    <source>
        <dbReference type="ARBA" id="ARBA00022475"/>
    </source>
</evidence>
<dbReference type="CDD" id="cd00637">
    <property type="entry name" value="7tm_classA_rhodopsin-like"/>
    <property type="match status" value="1"/>
</dbReference>
<comment type="subcellular location">
    <subcellularLocation>
        <location evidence="1">Cell membrane</location>
        <topology evidence="1">Multi-pass membrane protein</topology>
    </subcellularLocation>
</comment>
<feature type="transmembrane region" description="Helical" evidence="10">
    <location>
        <begin position="137"/>
        <end position="162"/>
    </location>
</feature>
<feature type="transmembrane region" description="Helical" evidence="10">
    <location>
        <begin position="57"/>
        <end position="82"/>
    </location>
</feature>
<keyword evidence="13" id="KW-1185">Reference proteome</keyword>
<dbReference type="Gene3D" id="1.20.1070.10">
    <property type="entry name" value="Rhodopsin 7-helix transmembrane proteins"/>
    <property type="match status" value="1"/>
</dbReference>
<keyword evidence="4 10" id="KW-1133">Transmembrane helix</keyword>
<evidence type="ECO:0000313" key="13">
    <source>
        <dbReference type="Proteomes" id="UP000762676"/>
    </source>
</evidence>
<organism evidence="12 13">
    <name type="scientific">Elysia marginata</name>
    <dbReference type="NCBI Taxonomy" id="1093978"/>
    <lineage>
        <taxon>Eukaryota</taxon>
        <taxon>Metazoa</taxon>
        <taxon>Spiralia</taxon>
        <taxon>Lophotrochozoa</taxon>
        <taxon>Mollusca</taxon>
        <taxon>Gastropoda</taxon>
        <taxon>Heterobranchia</taxon>
        <taxon>Euthyneura</taxon>
        <taxon>Panpulmonata</taxon>
        <taxon>Sacoglossa</taxon>
        <taxon>Placobranchoidea</taxon>
        <taxon>Plakobranchidae</taxon>
        <taxon>Elysia</taxon>
    </lineage>
</organism>
<keyword evidence="8" id="KW-0807">Transducer</keyword>
<dbReference type="GO" id="GO:0005886">
    <property type="term" value="C:plasma membrane"/>
    <property type="evidence" value="ECO:0007669"/>
    <property type="project" value="UniProtKB-SubCell"/>
</dbReference>
<evidence type="ECO:0000256" key="1">
    <source>
        <dbReference type="ARBA" id="ARBA00004651"/>
    </source>
</evidence>
<evidence type="ECO:0000259" key="11">
    <source>
        <dbReference type="PROSITE" id="PS50262"/>
    </source>
</evidence>
<evidence type="ECO:0000313" key="12">
    <source>
        <dbReference type="EMBL" id="GFR75310.1"/>
    </source>
</evidence>
<feature type="domain" description="G-protein coupled receptors family 1 profile" evidence="11">
    <location>
        <begin position="40"/>
        <end position="309"/>
    </location>
</feature>
<dbReference type="Pfam" id="PF00001">
    <property type="entry name" value="7tm_1"/>
    <property type="match status" value="1"/>
</dbReference>
<dbReference type="SUPFAM" id="SSF81321">
    <property type="entry name" value="Family A G protein-coupled receptor-like"/>
    <property type="match status" value="1"/>
</dbReference>
<evidence type="ECO:0000256" key="9">
    <source>
        <dbReference type="SAM" id="MobiDB-lite"/>
    </source>
</evidence>
<dbReference type="EMBL" id="BMAT01004541">
    <property type="protein sequence ID" value="GFR75310.1"/>
    <property type="molecule type" value="Genomic_DNA"/>
</dbReference>
<feature type="compositionally biased region" description="Low complexity" evidence="9">
    <location>
        <begin position="426"/>
        <end position="435"/>
    </location>
</feature>
<evidence type="ECO:0000256" key="7">
    <source>
        <dbReference type="ARBA" id="ARBA00023170"/>
    </source>
</evidence>
<dbReference type="AlphaFoldDB" id="A0AAV4FRL8"/>
<proteinExistence type="predicted"/>
<dbReference type="GO" id="GO:0007218">
    <property type="term" value="P:neuropeptide signaling pathway"/>
    <property type="evidence" value="ECO:0007669"/>
    <property type="project" value="TreeGrafter"/>
</dbReference>
<name>A0AAV4FRL8_9GAST</name>
<keyword evidence="6 10" id="KW-0472">Membrane</keyword>
<feature type="compositionally biased region" description="Low complexity" evidence="9">
    <location>
        <begin position="398"/>
        <end position="417"/>
    </location>
</feature>
<dbReference type="PROSITE" id="PS50262">
    <property type="entry name" value="G_PROTEIN_RECEP_F1_2"/>
    <property type="match status" value="1"/>
</dbReference>
<evidence type="ECO:0000256" key="5">
    <source>
        <dbReference type="ARBA" id="ARBA00023040"/>
    </source>
</evidence>
<dbReference type="InterPro" id="IPR017452">
    <property type="entry name" value="GPCR_Rhodpsn_7TM"/>
</dbReference>
<sequence>MSEQYLPDSEGERSKFRELTQSVLVTCILMSFITLVGVTGNSLMLRAYIKYKKLRTNFYTVFCSLSIADTIFLLVAAPNFIIDSTLTDSSEGWCKFSNYLMDACNFTSSYLLVVLAVLRAILLTNRNARHQPQPWHLAILSCAIYVIAFATSIPIIETFIYFAGQCHLNTDFSDNARVMDEWLKSLFSVFLPLGMMIVVHFVAHKLGKRYFSDSYSPREKEKSRLVITIIVTFTICQLPLRIVNLYFKHNFDYAGQQAFDPEDSFLTENHDYDTMNDIEFDVIFQKFITAQSYAKCLWSLDKAIRPILYSKLASDLCEAFDEVINCTYCSRAYFQKPLYDQPAAGPVAVDGADQINGHATHSTQDIEVTGTESQTILTESVEVHNFEGCDDFFDEGYGESNSSSSGGSTSNSKSGNNEYSLNRLVSTSSSASATSQTPLVNQTETSEYLDDVV</sequence>
<feature type="transmembrane region" description="Helical" evidence="10">
    <location>
        <begin position="182"/>
        <end position="203"/>
    </location>
</feature>
<dbReference type="GO" id="GO:0008528">
    <property type="term" value="F:G protein-coupled peptide receptor activity"/>
    <property type="evidence" value="ECO:0007669"/>
    <property type="project" value="TreeGrafter"/>
</dbReference>